<accession>A0A6A3G9N1</accession>
<evidence type="ECO:0000313" key="2">
    <source>
        <dbReference type="EMBL" id="KAE8954022.1"/>
    </source>
</evidence>
<dbReference type="AlphaFoldDB" id="A0A6A3G9N1"/>
<gene>
    <name evidence="2" type="ORF">PR002_g32200</name>
</gene>
<evidence type="ECO:0008006" key="4">
    <source>
        <dbReference type="Google" id="ProtNLM"/>
    </source>
</evidence>
<feature type="signal peptide" evidence="1">
    <location>
        <begin position="1"/>
        <end position="23"/>
    </location>
</feature>
<name>A0A6A3G9N1_9STRA</name>
<dbReference type="Proteomes" id="UP000435112">
    <property type="component" value="Unassembled WGS sequence"/>
</dbReference>
<feature type="chain" id="PRO_5025493730" description="RxLR effector protein" evidence="1">
    <location>
        <begin position="24"/>
        <end position="120"/>
    </location>
</feature>
<keyword evidence="1" id="KW-0732">Signal</keyword>
<sequence>MFNNAKIFVLCIAAVALSSGVRAEQEVAQTLIGGPGLVGLGIPGVASVGVGGLGVYGPGVYGPGVYDPGAYGPGVYGPGVYGPGVGYNGAAPAYPSANRGASASASATANAYRKLRSEQE</sequence>
<organism evidence="2 3">
    <name type="scientific">Phytophthora rubi</name>
    <dbReference type="NCBI Taxonomy" id="129364"/>
    <lineage>
        <taxon>Eukaryota</taxon>
        <taxon>Sar</taxon>
        <taxon>Stramenopiles</taxon>
        <taxon>Oomycota</taxon>
        <taxon>Peronosporomycetes</taxon>
        <taxon>Peronosporales</taxon>
        <taxon>Peronosporaceae</taxon>
        <taxon>Phytophthora</taxon>
    </lineage>
</organism>
<dbReference type="OrthoDB" id="129765at2759"/>
<comment type="caution">
    <text evidence="2">The sequence shown here is derived from an EMBL/GenBank/DDBJ whole genome shotgun (WGS) entry which is preliminary data.</text>
</comment>
<proteinExistence type="predicted"/>
<reference evidence="2 3" key="1">
    <citation type="submission" date="2018-09" db="EMBL/GenBank/DDBJ databases">
        <title>Genomic investigation of the strawberry pathogen Phytophthora fragariae indicates pathogenicity is determined by transcriptional variation in three key races.</title>
        <authorList>
            <person name="Adams T.M."/>
            <person name="Armitage A.D."/>
            <person name="Sobczyk M.K."/>
            <person name="Bates H.J."/>
            <person name="Dunwell J.M."/>
            <person name="Nellist C.F."/>
            <person name="Harrison R.J."/>
        </authorList>
    </citation>
    <scope>NUCLEOTIDE SEQUENCE [LARGE SCALE GENOMIC DNA]</scope>
    <source>
        <strain evidence="2 3">SCRP324</strain>
    </source>
</reference>
<evidence type="ECO:0000313" key="3">
    <source>
        <dbReference type="Proteomes" id="UP000435112"/>
    </source>
</evidence>
<dbReference type="EMBL" id="QXFU01010111">
    <property type="protein sequence ID" value="KAE8954022.1"/>
    <property type="molecule type" value="Genomic_DNA"/>
</dbReference>
<evidence type="ECO:0000256" key="1">
    <source>
        <dbReference type="SAM" id="SignalP"/>
    </source>
</evidence>
<protein>
    <recommendedName>
        <fullName evidence="4">RxLR effector protein</fullName>
    </recommendedName>
</protein>